<evidence type="ECO:0000259" key="2">
    <source>
        <dbReference type="Pfam" id="PF11258"/>
    </source>
</evidence>
<name>A0A2M6WXK1_9BACT</name>
<protein>
    <recommendedName>
        <fullName evidence="6">DUF3048 domain-containing protein</fullName>
    </recommendedName>
</protein>
<evidence type="ECO:0000313" key="4">
    <source>
        <dbReference type="EMBL" id="PIT97518.1"/>
    </source>
</evidence>
<dbReference type="Pfam" id="PF11258">
    <property type="entry name" value="DUF3048"/>
    <property type="match status" value="1"/>
</dbReference>
<dbReference type="SUPFAM" id="SSF159774">
    <property type="entry name" value="YerB-like"/>
    <property type="match status" value="1"/>
</dbReference>
<feature type="domain" description="DUF3048" evidence="3">
    <location>
        <begin position="229"/>
        <end position="343"/>
    </location>
</feature>
<organism evidence="4 5">
    <name type="scientific">Candidatus Berkelbacteria bacterium CG10_big_fil_rev_8_21_14_0_10_41_12</name>
    <dbReference type="NCBI Taxonomy" id="1974513"/>
    <lineage>
        <taxon>Bacteria</taxon>
        <taxon>Candidatus Berkelbacteria</taxon>
    </lineage>
</organism>
<evidence type="ECO:0008006" key="6">
    <source>
        <dbReference type="Google" id="ProtNLM"/>
    </source>
</evidence>
<keyword evidence="1" id="KW-0472">Membrane</keyword>
<dbReference type="InterPro" id="IPR023158">
    <property type="entry name" value="YerB-like_sf"/>
</dbReference>
<dbReference type="EMBL" id="PEZV01000006">
    <property type="protein sequence ID" value="PIT97518.1"/>
    <property type="molecule type" value="Genomic_DNA"/>
</dbReference>
<evidence type="ECO:0000313" key="5">
    <source>
        <dbReference type="Proteomes" id="UP000228596"/>
    </source>
</evidence>
<evidence type="ECO:0000259" key="3">
    <source>
        <dbReference type="Pfam" id="PF17479"/>
    </source>
</evidence>
<dbReference type="InterPro" id="IPR035328">
    <property type="entry name" value="DUF3048_C"/>
</dbReference>
<dbReference type="Pfam" id="PF17479">
    <property type="entry name" value="DUF3048_C"/>
    <property type="match status" value="1"/>
</dbReference>
<feature type="domain" description="DUF3048" evidence="2">
    <location>
        <begin position="70"/>
        <end position="203"/>
    </location>
</feature>
<keyword evidence="1" id="KW-1133">Transmembrane helix</keyword>
<proteinExistence type="predicted"/>
<dbReference type="InterPro" id="IPR021416">
    <property type="entry name" value="DUF3048_N"/>
</dbReference>
<feature type="transmembrane region" description="Helical" evidence="1">
    <location>
        <begin position="20"/>
        <end position="41"/>
    </location>
</feature>
<dbReference type="Gene3D" id="3.50.90.10">
    <property type="entry name" value="YerB-like"/>
    <property type="match status" value="1"/>
</dbReference>
<gene>
    <name evidence="4" type="ORF">COT77_00930</name>
</gene>
<accession>A0A2M6WXK1</accession>
<dbReference type="AlphaFoldDB" id="A0A2M6WXK1"/>
<keyword evidence="1" id="KW-0812">Transmembrane</keyword>
<reference evidence="5" key="1">
    <citation type="submission" date="2017-09" db="EMBL/GenBank/DDBJ databases">
        <title>Depth-based differentiation of microbial function through sediment-hosted aquifers and enrichment of novel symbionts in the deep terrestrial subsurface.</title>
        <authorList>
            <person name="Probst A.J."/>
            <person name="Ladd B."/>
            <person name="Jarett J.K."/>
            <person name="Geller-Mcgrath D.E."/>
            <person name="Sieber C.M.K."/>
            <person name="Emerson J.B."/>
            <person name="Anantharaman K."/>
            <person name="Thomas B.C."/>
            <person name="Malmstrom R."/>
            <person name="Stieglmeier M."/>
            <person name="Klingl A."/>
            <person name="Woyke T."/>
            <person name="Ryan C.M."/>
            <person name="Banfield J.F."/>
        </authorList>
    </citation>
    <scope>NUCLEOTIDE SEQUENCE [LARGE SCALE GENOMIC DNA]</scope>
</reference>
<comment type="caution">
    <text evidence="4">The sequence shown here is derived from an EMBL/GenBank/DDBJ whole genome shotgun (WGS) entry which is preliminary data.</text>
</comment>
<dbReference type="Proteomes" id="UP000228596">
    <property type="component" value="Unassembled WGS sequence"/>
</dbReference>
<evidence type="ECO:0000256" key="1">
    <source>
        <dbReference type="SAM" id="Phobius"/>
    </source>
</evidence>
<sequence>MRKFFEKLRFSNIPPKYRTIFIISIVVAVFIIFGAVVAMRYSSKNTKTSKSPKTSNQLSKSLLDGKDYPSDLANRHPLAVSIENYPAARPQSGLDKAPIIYEAMTEGGITRFLAIYSPKNADEIGPIRSARLFFMDWIKEYDAFFAHDGGNEDALANMDKYQIKDMPVSTTYYWRDRSRNVASEHTLYSSTVKLYDYAKSKNYNINSSDYTAMKFKVDGPPNGADQEVVVDFSSASYKVTWTYDKAQNIYLRLIAGSPHKDKKSGEQLRANNIIIQTVSRTLQPHGSYGSENWVFQTTGSGDAVVIRDGKSIKATWKKANLDSRTKFYDETGAEIQFNPGNTWYEIVAPESKVSY</sequence>